<proteinExistence type="predicted"/>
<sequence length="344" mass="38716">MTAPTPRVEVELKASRTCHLSNETPFYLVLLKKSCNIQTHEIFLQDGFAGAKGFQPINSDQVIQCFDDETGEQVQVIHQGSHISILDRSYVQFTTSNTRKAYELPFITSSLQPDRKYRLRFKPTTSISHWPASVEDTLNLFKEVSASSVSASDIPTPSTESIPWEVANGNDTIVFKTRTSRPPKPNVTVSLSAPTTYSLSKPFTFTLIFSTDAPHPFTVLANRAQVQSLLSDIEILDGTLRSQVGPDSIIACKDDGHEREEFLRIDGTYTEHRELEFAGLIWEDVELKVGEEYILRHLGGQWWWTEDTIDEIMTYLNSTTSVGLAMTERIEFASAGEVRFKVVE</sequence>
<evidence type="ECO:0000313" key="2">
    <source>
        <dbReference type="Proteomes" id="UP000799424"/>
    </source>
</evidence>
<dbReference type="OrthoDB" id="5413997at2759"/>
<reference evidence="1" key="1">
    <citation type="journal article" date="2020" name="Stud. Mycol.">
        <title>101 Dothideomycetes genomes: a test case for predicting lifestyles and emergence of pathogens.</title>
        <authorList>
            <person name="Haridas S."/>
            <person name="Albert R."/>
            <person name="Binder M."/>
            <person name="Bloem J."/>
            <person name="Labutti K."/>
            <person name="Salamov A."/>
            <person name="Andreopoulos B."/>
            <person name="Baker S."/>
            <person name="Barry K."/>
            <person name="Bills G."/>
            <person name="Bluhm B."/>
            <person name="Cannon C."/>
            <person name="Castanera R."/>
            <person name="Culley D."/>
            <person name="Daum C."/>
            <person name="Ezra D."/>
            <person name="Gonzalez J."/>
            <person name="Henrissat B."/>
            <person name="Kuo A."/>
            <person name="Liang C."/>
            <person name="Lipzen A."/>
            <person name="Lutzoni F."/>
            <person name="Magnuson J."/>
            <person name="Mondo S."/>
            <person name="Nolan M."/>
            <person name="Ohm R."/>
            <person name="Pangilinan J."/>
            <person name="Park H.-J."/>
            <person name="Ramirez L."/>
            <person name="Alfaro M."/>
            <person name="Sun H."/>
            <person name="Tritt A."/>
            <person name="Yoshinaga Y."/>
            <person name="Zwiers L.-H."/>
            <person name="Turgeon B."/>
            <person name="Goodwin S."/>
            <person name="Spatafora J."/>
            <person name="Crous P."/>
            <person name="Grigoriev I."/>
        </authorList>
    </citation>
    <scope>NUCLEOTIDE SEQUENCE</scope>
    <source>
        <strain evidence="1">CBS 113818</strain>
    </source>
</reference>
<name>A0A6A7AKT3_9PLEO</name>
<keyword evidence="2" id="KW-1185">Reference proteome</keyword>
<protein>
    <submittedName>
        <fullName evidence="1">Uncharacterized protein</fullName>
    </submittedName>
</protein>
<dbReference type="EMBL" id="MU006216">
    <property type="protein sequence ID" value="KAF2833772.1"/>
    <property type="molecule type" value="Genomic_DNA"/>
</dbReference>
<dbReference type="Proteomes" id="UP000799424">
    <property type="component" value="Unassembled WGS sequence"/>
</dbReference>
<gene>
    <name evidence="1" type="ORF">CC86DRAFT_365586</name>
</gene>
<organism evidence="1 2">
    <name type="scientific">Ophiobolus disseminans</name>
    <dbReference type="NCBI Taxonomy" id="1469910"/>
    <lineage>
        <taxon>Eukaryota</taxon>
        <taxon>Fungi</taxon>
        <taxon>Dikarya</taxon>
        <taxon>Ascomycota</taxon>
        <taxon>Pezizomycotina</taxon>
        <taxon>Dothideomycetes</taxon>
        <taxon>Pleosporomycetidae</taxon>
        <taxon>Pleosporales</taxon>
        <taxon>Pleosporineae</taxon>
        <taxon>Phaeosphaeriaceae</taxon>
        <taxon>Ophiobolus</taxon>
    </lineage>
</organism>
<dbReference type="AlphaFoldDB" id="A0A6A7AKT3"/>
<evidence type="ECO:0000313" key="1">
    <source>
        <dbReference type="EMBL" id="KAF2833772.1"/>
    </source>
</evidence>
<accession>A0A6A7AKT3</accession>